<dbReference type="Proteomes" id="UP001296873">
    <property type="component" value="Unassembled WGS sequence"/>
</dbReference>
<feature type="region of interest" description="Disordered" evidence="1">
    <location>
        <begin position="189"/>
        <end position="248"/>
    </location>
</feature>
<evidence type="ECO:0000256" key="2">
    <source>
        <dbReference type="SAM" id="SignalP"/>
    </source>
</evidence>
<organism evidence="3 4">
    <name type="scientific">Rhodovibrio sodomensis</name>
    <dbReference type="NCBI Taxonomy" id="1088"/>
    <lineage>
        <taxon>Bacteria</taxon>
        <taxon>Pseudomonadati</taxon>
        <taxon>Pseudomonadota</taxon>
        <taxon>Alphaproteobacteria</taxon>
        <taxon>Rhodospirillales</taxon>
        <taxon>Rhodovibrionaceae</taxon>
        <taxon>Rhodovibrio</taxon>
    </lineage>
</organism>
<sequence length="248" mass="26160">MTQRAVNPVRAAGLAAALAAGTLTGACSTPQMGPPGGSGPQIHNLGVERTLYRHDVAFPGDSAELSQGEQAALDRFLRHSGADRQATVLVAAADAPGDLAERRRQRVVRLLRRRGFDPRASDPLLDTAQPGGGEVLVRIARYHVVLPDCPNYSRTMTSTTSNMPASNFGCADRRNLGLMVANPRDLLRGRDMGPVSGARTSIPVRDYHDGRSYTPSFLSDDKGANVAADQEAAGGNYRPSGGGTEGAE</sequence>
<name>A0ABS1DAP8_9PROT</name>
<evidence type="ECO:0000313" key="4">
    <source>
        <dbReference type="Proteomes" id="UP001296873"/>
    </source>
</evidence>
<keyword evidence="4" id="KW-1185">Reference proteome</keyword>
<keyword evidence="2" id="KW-0732">Signal</keyword>
<feature type="signal peptide" evidence="2">
    <location>
        <begin position="1"/>
        <end position="25"/>
    </location>
</feature>
<evidence type="ECO:0008006" key="5">
    <source>
        <dbReference type="Google" id="ProtNLM"/>
    </source>
</evidence>
<proteinExistence type="predicted"/>
<dbReference type="InterPro" id="IPR019027">
    <property type="entry name" value="Pilus_biogenesis_CpaD-related"/>
</dbReference>
<feature type="chain" id="PRO_5045519651" description="Pilus assembly protein CpaD" evidence="2">
    <location>
        <begin position="26"/>
        <end position="248"/>
    </location>
</feature>
<evidence type="ECO:0000313" key="3">
    <source>
        <dbReference type="EMBL" id="MBK1666803.1"/>
    </source>
</evidence>
<dbReference type="Pfam" id="PF09476">
    <property type="entry name" value="Pilus_CpaD"/>
    <property type="match status" value="1"/>
</dbReference>
<reference evidence="3 4" key="1">
    <citation type="journal article" date="2020" name="Microorganisms">
        <title>Osmotic Adaptation and Compatible Solute Biosynthesis of Phototrophic Bacteria as Revealed from Genome Analyses.</title>
        <authorList>
            <person name="Imhoff J.F."/>
            <person name="Rahn T."/>
            <person name="Kunzel S."/>
            <person name="Keller A."/>
            <person name="Neulinger S.C."/>
        </authorList>
    </citation>
    <scope>NUCLEOTIDE SEQUENCE [LARGE SCALE GENOMIC DNA]</scope>
    <source>
        <strain evidence="3 4">DSM 9895</strain>
    </source>
</reference>
<dbReference type="EMBL" id="NRRL01000002">
    <property type="protein sequence ID" value="MBK1666803.1"/>
    <property type="molecule type" value="Genomic_DNA"/>
</dbReference>
<comment type="caution">
    <text evidence="3">The sequence shown here is derived from an EMBL/GenBank/DDBJ whole genome shotgun (WGS) entry which is preliminary data.</text>
</comment>
<gene>
    <name evidence="3" type="ORF">CKO28_01935</name>
</gene>
<evidence type="ECO:0000256" key="1">
    <source>
        <dbReference type="SAM" id="MobiDB-lite"/>
    </source>
</evidence>
<dbReference type="PROSITE" id="PS51257">
    <property type="entry name" value="PROKAR_LIPOPROTEIN"/>
    <property type="match status" value="1"/>
</dbReference>
<protein>
    <recommendedName>
        <fullName evidence="5">Pilus assembly protein CpaD</fullName>
    </recommendedName>
</protein>
<accession>A0ABS1DAP8</accession>